<dbReference type="InterPro" id="IPR001789">
    <property type="entry name" value="Sig_transdc_resp-reg_receiver"/>
</dbReference>
<dbReference type="InterPro" id="IPR036388">
    <property type="entry name" value="WH-like_DNA-bd_sf"/>
</dbReference>
<keyword evidence="5 9" id="KW-0805">Transcription regulation</keyword>
<keyword evidence="4 9" id="KW-0902">Two-component regulatory system</keyword>
<protein>
    <recommendedName>
        <fullName evidence="9">Transcriptional regulatory protein</fullName>
    </recommendedName>
</protein>
<evidence type="ECO:0000256" key="10">
    <source>
        <dbReference type="PROSITE-ProRule" id="PRU00169"/>
    </source>
</evidence>
<evidence type="ECO:0000256" key="2">
    <source>
        <dbReference type="ARBA" id="ARBA00022490"/>
    </source>
</evidence>
<comment type="subcellular location">
    <subcellularLocation>
        <location evidence="1 9">Cytoplasm</location>
    </subcellularLocation>
</comment>
<evidence type="ECO:0000256" key="11">
    <source>
        <dbReference type="SAM" id="MobiDB-lite"/>
    </source>
</evidence>
<dbReference type="PIRSF" id="PIRSF006171">
    <property type="entry name" value="RR_citrat_malat"/>
    <property type="match status" value="1"/>
</dbReference>
<dbReference type="PANTHER" id="PTHR45526">
    <property type="entry name" value="TRANSCRIPTIONAL REGULATORY PROTEIN DPIA"/>
    <property type="match status" value="1"/>
</dbReference>
<dbReference type="SUPFAM" id="SSF46785">
    <property type="entry name" value="Winged helix' DNA-binding domain"/>
    <property type="match status" value="1"/>
</dbReference>
<evidence type="ECO:0000256" key="6">
    <source>
        <dbReference type="ARBA" id="ARBA00023125"/>
    </source>
</evidence>
<dbReference type="GO" id="GO:0000156">
    <property type="term" value="F:phosphorelay response regulator activity"/>
    <property type="evidence" value="ECO:0007669"/>
    <property type="project" value="TreeGrafter"/>
</dbReference>
<dbReference type="SMART" id="SM00448">
    <property type="entry name" value="REC"/>
    <property type="match status" value="1"/>
</dbReference>
<dbReference type="GO" id="GO:0003677">
    <property type="term" value="F:DNA binding"/>
    <property type="evidence" value="ECO:0007669"/>
    <property type="project" value="UniProtKB-KW"/>
</dbReference>
<evidence type="ECO:0000256" key="4">
    <source>
        <dbReference type="ARBA" id="ARBA00023012"/>
    </source>
</evidence>
<dbReference type="GO" id="GO:0003700">
    <property type="term" value="F:DNA-binding transcription factor activity"/>
    <property type="evidence" value="ECO:0007669"/>
    <property type="project" value="InterPro"/>
</dbReference>
<evidence type="ECO:0000256" key="7">
    <source>
        <dbReference type="ARBA" id="ARBA00023159"/>
    </source>
</evidence>
<evidence type="ECO:0000259" key="12">
    <source>
        <dbReference type="PROSITE" id="PS50110"/>
    </source>
</evidence>
<dbReference type="KEGG" id="mdb:OVN18_00550"/>
<dbReference type="InterPro" id="IPR006793">
    <property type="entry name" value="FaeA"/>
</dbReference>
<keyword evidence="14" id="KW-1185">Reference proteome</keyword>
<dbReference type="InterPro" id="IPR036390">
    <property type="entry name" value="WH_DNA-bd_sf"/>
</dbReference>
<gene>
    <name evidence="13" type="ORF">OVN18_00550</name>
</gene>
<organism evidence="13 14">
    <name type="scientific">Microcella daejeonensis</name>
    <dbReference type="NCBI Taxonomy" id="2994971"/>
    <lineage>
        <taxon>Bacteria</taxon>
        <taxon>Bacillati</taxon>
        <taxon>Actinomycetota</taxon>
        <taxon>Actinomycetes</taxon>
        <taxon>Micrococcales</taxon>
        <taxon>Microbacteriaceae</taxon>
        <taxon>Microcella</taxon>
    </lineage>
</organism>
<evidence type="ECO:0000256" key="5">
    <source>
        <dbReference type="ARBA" id="ARBA00023015"/>
    </source>
</evidence>
<evidence type="ECO:0000256" key="9">
    <source>
        <dbReference type="PIRNR" id="PIRNR006171"/>
    </source>
</evidence>
<dbReference type="Pfam" id="PF04703">
    <property type="entry name" value="FaeA"/>
    <property type="match status" value="1"/>
</dbReference>
<dbReference type="AlphaFoldDB" id="A0A9E8ML11"/>
<keyword evidence="8 9" id="KW-0804">Transcription</keyword>
<accession>A0A9E8ML11</accession>
<feature type="modified residue" description="4-aspartylphosphate" evidence="10">
    <location>
        <position position="59"/>
    </location>
</feature>
<reference evidence="13" key="1">
    <citation type="submission" date="2022-11" db="EMBL/GenBank/DDBJ databases">
        <title>Description of Microcella daejonensis nov. sp, isolated from riverside soil.</title>
        <authorList>
            <person name="Molina K.M."/>
            <person name="Kim S.B."/>
        </authorList>
    </citation>
    <scope>NUCLEOTIDE SEQUENCE</scope>
    <source>
        <strain evidence="13">MMS21-STM12</strain>
    </source>
</reference>
<evidence type="ECO:0000313" key="14">
    <source>
        <dbReference type="Proteomes" id="UP001164706"/>
    </source>
</evidence>
<dbReference type="EMBL" id="CP113089">
    <property type="protein sequence ID" value="WAB81549.1"/>
    <property type="molecule type" value="Genomic_DNA"/>
</dbReference>
<dbReference type="GO" id="GO:0005737">
    <property type="term" value="C:cytoplasm"/>
    <property type="evidence" value="ECO:0007669"/>
    <property type="project" value="UniProtKB-SubCell"/>
</dbReference>
<evidence type="ECO:0000256" key="8">
    <source>
        <dbReference type="ARBA" id="ARBA00023163"/>
    </source>
</evidence>
<sequence length="230" mass="24523">MIRVLIVDDEPLVAAAHEQYLGRLDGFVVVGVAHSAAEALALLARGLETGATADLLLLDVGLPDANGLDLARRLRQSRIDVDIIAVTAVRDRASVQAAVAVGAAHYLIKPFGFAAFRDKLEQYARYRARLGTAAGSATQEEVDELLAALRAPARSSLPKGLSAPTLDLVSAHLDSREEAVSAAEAAEALALSRVTARRYLEHLADTGVLQREPRYGSPGRPEVAYRRRGA</sequence>
<dbReference type="PROSITE" id="PS50110">
    <property type="entry name" value="RESPONSE_REGULATORY"/>
    <property type="match status" value="1"/>
</dbReference>
<evidence type="ECO:0000256" key="1">
    <source>
        <dbReference type="ARBA" id="ARBA00004496"/>
    </source>
</evidence>
<dbReference type="InterPro" id="IPR011006">
    <property type="entry name" value="CheY-like_superfamily"/>
</dbReference>
<dbReference type="InterPro" id="IPR051271">
    <property type="entry name" value="2C-system_Tx_regulators"/>
</dbReference>
<dbReference type="RefSeq" id="WP_267781318.1">
    <property type="nucleotide sequence ID" value="NZ_CP113089.1"/>
</dbReference>
<dbReference type="Proteomes" id="UP001164706">
    <property type="component" value="Chromosome"/>
</dbReference>
<dbReference type="InterPro" id="IPR024187">
    <property type="entry name" value="Sig_transdc_resp-reg_cit/mal"/>
</dbReference>
<keyword evidence="7 9" id="KW-0010">Activator</keyword>
<keyword evidence="6 9" id="KW-0238">DNA-binding</keyword>
<feature type="domain" description="Response regulatory" evidence="12">
    <location>
        <begin position="3"/>
        <end position="124"/>
    </location>
</feature>
<dbReference type="Pfam" id="PF00072">
    <property type="entry name" value="Response_reg"/>
    <property type="match status" value="1"/>
</dbReference>
<dbReference type="PANTHER" id="PTHR45526:SF1">
    <property type="entry name" value="TRANSCRIPTIONAL REGULATORY PROTEIN DCUR-RELATED"/>
    <property type="match status" value="1"/>
</dbReference>
<dbReference type="Gene3D" id="3.40.50.2300">
    <property type="match status" value="1"/>
</dbReference>
<evidence type="ECO:0000256" key="3">
    <source>
        <dbReference type="ARBA" id="ARBA00022553"/>
    </source>
</evidence>
<dbReference type="Gene3D" id="1.10.10.10">
    <property type="entry name" value="Winged helix-like DNA-binding domain superfamily/Winged helix DNA-binding domain"/>
    <property type="match status" value="1"/>
</dbReference>
<proteinExistence type="predicted"/>
<keyword evidence="2 9" id="KW-0963">Cytoplasm</keyword>
<feature type="region of interest" description="Disordered" evidence="11">
    <location>
        <begin position="210"/>
        <end position="230"/>
    </location>
</feature>
<evidence type="ECO:0000313" key="13">
    <source>
        <dbReference type="EMBL" id="WAB81549.1"/>
    </source>
</evidence>
<dbReference type="SUPFAM" id="SSF52172">
    <property type="entry name" value="CheY-like"/>
    <property type="match status" value="1"/>
</dbReference>
<name>A0A9E8ML11_9MICO</name>
<keyword evidence="3 10" id="KW-0597">Phosphoprotein</keyword>